<keyword evidence="2" id="KW-1185">Reference proteome</keyword>
<dbReference type="Pfam" id="PF04305">
    <property type="entry name" value="DUF455"/>
    <property type="match status" value="1"/>
</dbReference>
<dbReference type="PANTHER" id="PTHR42782">
    <property type="entry name" value="SI:CH73-314G15.3"/>
    <property type="match status" value="1"/>
</dbReference>
<dbReference type="EMBL" id="BMXA01000002">
    <property type="protein sequence ID" value="GHA06443.1"/>
    <property type="molecule type" value="Genomic_DNA"/>
</dbReference>
<dbReference type="AlphaFoldDB" id="A0A918VLL5"/>
<gene>
    <name evidence="1" type="ORF">GCM10008090_15150</name>
</gene>
<evidence type="ECO:0000313" key="2">
    <source>
        <dbReference type="Proteomes" id="UP000614811"/>
    </source>
</evidence>
<accession>A0A918VLL5</accession>
<reference evidence="1" key="2">
    <citation type="submission" date="2020-09" db="EMBL/GenBank/DDBJ databases">
        <authorList>
            <person name="Sun Q."/>
            <person name="Kim S."/>
        </authorList>
    </citation>
    <scope>NUCLEOTIDE SEQUENCE</scope>
    <source>
        <strain evidence="1">KCTC 12711</strain>
    </source>
</reference>
<dbReference type="InterPro" id="IPR011197">
    <property type="entry name" value="UCP012318"/>
</dbReference>
<organism evidence="1 2">
    <name type="scientific">Arenicella chitinivorans</name>
    <dbReference type="NCBI Taxonomy" id="1329800"/>
    <lineage>
        <taxon>Bacteria</taxon>
        <taxon>Pseudomonadati</taxon>
        <taxon>Pseudomonadota</taxon>
        <taxon>Gammaproteobacteria</taxon>
        <taxon>Arenicellales</taxon>
        <taxon>Arenicellaceae</taxon>
        <taxon>Arenicella</taxon>
    </lineage>
</organism>
<reference evidence="1" key="1">
    <citation type="journal article" date="2014" name="Int. J. Syst. Evol. Microbiol.">
        <title>Complete genome sequence of Corynebacterium casei LMG S-19264T (=DSM 44701T), isolated from a smear-ripened cheese.</title>
        <authorList>
            <consortium name="US DOE Joint Genome Institute (JGI-PGF)"/>
            <person name="Walter F."/>
            <person name="Albersmeier A."/>
            <person name="Kalinowski J."/>
            <person name="Ruckert C."/>
        </authorList>
    </citation>
    <scope>NUCLEOTIDE SEQUENCE</scope>
    <source>
        <strain evidence="1">KCTC 12711</strain>
    </source>
</reference>
<name>A0A918VLL5_9GAMM</name>
<comment type="caution">
    <text evidence="1">The sequence shown here is derived from an EMBL/GenBank/DDBJ whole genome shotgun (WGS) entry which is preliminary data.</text>
</comment>
<dbReference type="PANTHER" id="PTHR42782:SF4">
    <property type="entry name" value="DUF455 DOMAIN-CONTAINING PROTEIN"/>
    <property type="match status" value="1"/>
</dbReference>
<protein>
    <recommendedName>
        <fullName evidence="3">Ferritin-like domain-containing protein</fullName>
    </recommendedName>
</protein>
<evidence type="ECO:0008006" key="3">
    <source>
        <dbReference type="Google" id="ProtNLM"/>
    </source>
</evidence>
<dbReference type="PIRSF" id="PIRSF012318">
    <property type="entry name" value="UCP012318"/>
    <property type="match status" value="1"/>
</dbReference>
<dbReference type="SUPFAM" id="SSF47240">
    <property type="entry name" value="Ferritin-like"/>
    <property type="match status" value="1"/>
</dbReference>
<sequence>MQHVNRQLLNLILETDPKQKSEGVLALALSDEMLTQGSRDDTPARKIDQPGYPSALQLVAPKDLKRRGISTQQGRNILMHSVAHIEYNAINLALDAAYRFRQQPRQYYIDWLRVAQDEARHFQLINRYLTNHDCEYGAYPAHNGLWSMTVETDYDVLARMALVPRVLEARGLDVTPGLIARLDRVEDQEAIDILKVIYQDEVEHVRIGSHWFKYHCGQRNLDPRTTFKALIQQHFHGQLRGPFNIPARLLAGFDEEELAELESINHPYHAVDSPRS</sequence>
<dbReference type="RefSeq" id="WP_189399496.1">
    <property type="nucleotide sequence ID" value="NZ_BMXA01000002.1"/>
</dbReference>
<dbReference type="CDD" id="cd00657">
    <property type="entry name" value="Ferritin_like"/>
    <property type="match status" value="1"/>
</dbReference>
<dbReference type="InterPro" id="IPR007402">
    <property type="entry name" value="DUF455"/>
</dbReference>
<dbReference type="InterPro" id="IPR009078">
    <property type="entry name" value="Ferritin-like_SF"/>
</dbReference>
<proteinExistence type="predicted"/>
<dbReference type="Proteomes" id="UP000614811">
    <property type="component" value="Unassembled WGS sequence"/>
</dbReference>
<evidence type="ECO:0000313" key="1">
    <source>
        <dbReference type="EMBL" id="GHA06443.1"/>
    </source>
</evidence>